<name>A0AAN8K7L2_PATCE</name>
<dbReference type="AlphaFoldDB" id="A0AAN8K7L2"/>
<dbReference type="Proteomes" id="UP001347796">
    <property type="component" value="Unassembled WGS sequence"/>
</dbReference>
<evidence type="ECO:0000313" key="2">
    <source>
        <dbReference type="EMBL" id="KAK6191602.1"/>
    </source>
</evidence>
<keyword evidence="3" id="KW-1185">Reference proteome</keyword>
<evidence type="ECO:0008006" key="4">
    <source>
        <dbReference type="Google" id="ProtNLM"/>
    </source>
</evidence>
<feature type="chain" id="PRO_5042983915" description="DUF19 domain-containing protein" evidence="1">
    <location>
        <begin position="21"/>
        <end position="512"/>
    </location>
</feature>
<proteinExistence type="predicted"/>
<evidence type="ECO:0000313" key="3">
    <source>
        <dbReference type="Proteomes" id="UP001347796"/>
    </source>
</evidence>
<accession>A0AAN8K7L2</accession>
<protein>
    <recommendedName>
        <fullName evidence="4">DUF19 domain-containing protein</fullName>
    </recommendedName>
</protein>
<evidence type="ECO:0000256" key="1">
    <source>
        <dbReference type="SAM" id="SignalP"/>
    </source>
</evidence>
<keyword evidence="1" id="KW-0732">Signal</keyword>
<sequence length="512" mass="56985">MLKFTLNCLLCVLCIETVFCCFQTCTTTFNSELTIATQHSDPDLLAKNTCRAIKTYSDCMKNLVAQCRGLIETTIQTVDLNYNNSCHENASAIVAKAMECTQKAGQCMQNFNFSNSMNGPVDPAVLCNALDVYTNCTEILMLSADCSPYMGQPALQLENMRNQYAQFCSPAHGGVPGSNAAHCFNQTMTCYDAYSIAHNPMDFTKDVEGMCSSMNHYINCVANVTSNMDCQPYATKIQSGVYSTVHQHRSLCGADGGKTAGRCFKTFESCYAPFNQTYIPASASHDYPSICRAVNNLVTCSNGIDQDCMYYLGKALIGVERMQNQYSYRCAPENEQAVACKALDNCTQEMIKSMMVKPTRHSSSSPMCSSTIDQLFPCVERAFDRCGITETGVTIKKVSTVSRDYCLNFASDPKIHNCQQIIMCQMNENYTMSDPLQMTNSTFWCGYYAASIDCIHDVIQKDMCNGIVPMKAQYLSKVVNIQKQVTEVCTVRKVTTYNKEQTDNNSKWNSKF</sequence>
<dbReference type="EMBL" id="JAZGQO010000002">
    <property type="protein sequence ID" value="KAK6191602.1"/>
    <property type="molecule type" value="Genomic_DNA"/>
</dbReference>
<feature type="signal peptide" evidence="1">
    <location>
        <begin position="1"/>
        <end position="20"/>
    </location>
</feature>
<comment type="caution">
    <text evidence="2">The sequence shown here is derived from an EMBL/GenBank/DDBJ whole genome shotgun (WGS) entry which is preliminary data.</text>
</comment>
<reference evidence="2 3" key="1">
    <citation type="submission" date="2024-01" db="EMBL/GenBank/DDBJ databases">
        <title>The genome of the rayed Mediterranean limpet Patella caerulea (Linnaeus, 1758).</title>
        <authorList>
            <person name="Anh-Thu Weber A."/>
            <person name="Halstead-Nussloch G."/>
        </authorList>
    </citation>
    <scope>NUCLEOTIDE SEQUENCE [LARGE SCALE GENOMIC DNA]</scope>
    <source>
        <strain evidence="2">AATW-2023a</strain>
        <tissue evidence="2">Whole specimen</tissue>
    </source>
</reference>
<gene>
    <name evidence="2" type="ORF">SNE40_003247</name>
</gene>
<organism evidence="2 3">
    <name type="scientific">Patella caerulea</name>
    <name type="common">Rayed Mediterranean limpet</name>
    <dbReference type="NCBI Taxonomy" id="87958"/>
    <lineage>
        <taxon>Eukaryota</taxon>
        <taxon>Metazoa</taxon>
        <taxon>Spiralia</taxon>
        <taxon>Lophotrochozoa</taxon>
        <taxon>Mollusca</taxon>
        <taxon>Gastropoda</taxon>
        <taxon>Patellogastropoda</taxon>
        <taxon>Patelloidea</taxon>
        <taxon>Patellidae</taxon>
        <taxon>Patella</taxon>
    </lineage>
</organism>